<reference evidence="3 4" key="2">
    <citation type="journal article" date="2017" name="Genome Biol.">
        <title>New reference genome sequences of hot pepper reveal the massive evolution of plant disease-resistance genes by retroduplication.</title>
        <authorList>
            <person name="Kim S."/>
            <person name="Park J."/>
            <person name="Yeom S.I."/>
            <person name="Kim Y.M."/>
            <person name="Seo E."/>
            <person name="Kim K.T."/>
            <person name="Kim M.S."/>
            <person name="Lee J.M."/>
            <person name="Cheong K."/>
            <person name="Shin H.S."/>
            <person name="Kim S.B."/>
            <person name="Han K."/>
            <person name="Lee J."/>
            <person name="Park M."/>
            <person name="Lee H.A."/>
            <person name="Lee H.Y."/>
            <person name="Lee Y."/>
            <person name="Oh S."/>
            <person name="Lee J.H."/>
            <person name="Choi E."/>
            <person name="Choi E."/>
            <person name="Lee S.E."/>
            <person name="Jeon J."/>
            <person name="Kim H."/>
            <person name="Choi G."/>
            <person name="Song H."/>
            <person name="Lee J."/>
            <person name="Lee S.C."/>
            <person name="Kwon J.K."/>
            <person name="Lee H.Y."/>
            <person name="Koo N."/>
            <person name="Hong Y."/>
            <person name="Kim R.W."/>
            <person name="Kang W.H."/>
            <person name="Huh J.H."/>
            <person name="Kang B.C."/>
            <person name="Yang T.J."/>
            <person name="Lee Y.H."/>
            <person name="Bennetzen J.L."/>
            <person name="Choi D."/>
        </authorList>
    </citation>
    <scope>NUCLEOTIDE SEQUENCE [LARGE SCALE GENOMIC DNA]</scope>
    <source>
        <strain evidence="4">cv. CM334</strain>
    </source>
</reference>
<accession>A0A2G2YF20</accession>
<evidence type="ECO:0000256" key="2">
    <source>
        <dbReference type="SAM" id="MobiDB-lite"/>
    </source>
</evidence>
<evidence type="ECO:0000313" key="4">
    <source>
        <dbReference type="Proteomes" id="UP000222542"/>
    </source>
</evidence>
<dbReference type="Pfam" id="PF01875">
    <property type="entry name" value="Memo"/>
    <property type="match status" value="1"/>
</dbReference>
<dbReference type="OMA" id="GNDHETH"/>
<comment type="caution">
    <text evidence="3">The sequence shown here is derived from an EMBL/GenBank/DDBJ whole genome shotgun (WGS) entry which is preliminary data.</text>
</comment>
<dbReference type="PANTHER" id="PTHR11060">
    <property type="entry name" value="PROTEIN MEMO1"/>
    <property type="match status" value="1"/>
</dbReference>
<dbReference type="PANTHER" id="PTHR11060:SF0">
    <property type="entry name" value="PROTEIN MEMO1"/>
    <property type="match status" value="1"/>
</dbReference>
<protein>
    <submittedName>
        <fullName evidence="3">Protein MEMO1</fullName>
    </submittedName>
</protein>
<feature type="region of interest" description="Disordered" evidence="2">
    <location>
        <begin position="1"/>
        <end position="35"/>
    </location>
</feature>
<name>A0A2G2YF20_CAPAN</name>
<dbReference type="NCBIfam" id="TIGR04336">
    <property type="entry name" value="AmmeMemoSam_B"/>
    <property type="match status" value="1"/>
</dbReference>
<gene>
    <name evidence="3" type="ORF">T459_27831</name>
</gene>
<dbReference type="AlphaFoldDB" id="A0A2G2YF20"/>
<dbReference type="InterPro" id="IPR002737">
    <property type="entry name" value="MEMO1_fam"/>
</dbReference>
<comment type="similarity">
    <text evidence="1">Belongs to the MEMO1 family.</text>
</comment>
<sequence length="281" mass="32106">MSSGKKSEVERKEKRDVHKIKTERDDREVQREEEKSLSEVISYSNSNIPTSSSCFDSHVGTHGKVCIEKPSLDELNHKVVETIYRIQQVFDHEKDTVNDELKATGNFEYMDLRVDEAEHSMEMHLPYLAKVFQGYPVKIVPILVGALSAESEALFGRLLAKYLNDSKNFFSVSSDFCHWGSRFNYMHYDKSHGVIYKSIEALDKMGMDIIETGDPDAFKQYLSETDNTICGRHPISVFLHMLKSTSTKIKIRFLRYEQSSQCKSMRDSSVSYASAVGKVDA</sequence>
<evidence type="ECO:0000313" key="3">
    <source>
        <dbReference type="EMBL" id="PHT68344.1"/>
    </source>
</evidence>
<dbReference type="Gene3D" id="3.40.830.10">
    <property type="entry name" value="LigB-like"/>
    <property type="match status" value="1"/>
</dbReference>
<dbReference type="Proteomes" id="UP000222542">
    <property type="component" value="Unassembled WGS sequence"/>
</dbReference>
<dbReference type="Gramene" id="PHT68344">
    <property type="protein sequence ID" value="PHT68344"/>
    <property type="gene ID" value="T459_27831"/>
</dbReference>
<dbReference type="CDD" id="cd07361">
    <property type="entry name" value="MEMO_like"/>
    <property type="match status" value="1"/>
</dbReference>
<proteinExistence type="inferred from homology"/>
<dbReference type="EMBL" id="AYRZ02000011">
    <property type="protein sequence ID" value="PHT68344.1"/>
    <property type="molecule type" value="Genomic_DNA"/>
</dbReference>
<evidence type="ECO:0000256" key="1">
    <source>
        <dbReference type="ARBA" id="ARBA00006315"/>
    </source>
</evidence>
<organism evidence="3 4">
    <name type="scientific">Capsicum annuum</name>
    <name type="common">Capsicum pepper</name>
    <dbReference type="NCBI Taxonomy" id="4072"/>
    <lineage>
        <taxon>Eukaryota</taxon>
        <taxon>Viridiplantae</taxon>
        <taxon>Streptophyta</taxon>
        <taxon>Embryophyta</taxon>
        <taxon>Tracheophyta</taxon>
        <taxon>Spermatophyta</taxon>
        <taxon>Magnoliopsida</taxon>
        <taxon>eudicotyledons</taxon>
        <taxon>Gunneridae</taxon>
        <taxon>Pentapetalae</taxon>
        <taxon>asterids</taxon>
        <taxon>lamiids</taxon>
        <taxon>Solanales</taxon>
        <taxon>Solanaceae</taxon>
        <taxon>Solanoideae</taxon>
        <taxon>Capsiceae</taxon>
        <taxon>Capsicum</taxon>
    </lineage>
</organism>
<dbReference type="STRING" id="4072.A0A2G2YF20"/>
<keyword evidence="4" id="KW-1185">Reference proteome</keyword>
<reference evidence="3 4" key="1">
    <citation type="journal article" date="2014" name="Nat. Genet.">
        <title>Genome sequence of the hot pepper provides insights into the evolution of pungency in Capsicum species.</title>
        <authorList>
            <person name="Kim S."/>
            <person name="Park M."/>
            <person name="Yeom S.I."/>
            <person name="Kim Y.M."/>
            <person name="Lee J.M."/>
            <person name="Lee H.A."/>
            <person name="Seo E."/>
            <person name="Choi J."/>
            <person name="Cheong K."/>
            <person name="Kim K.T."/>
            <person name="Jung K."/>
            <person name="Lee G.W."/>
            <person name="Oh S.K."/>
            <person name="Bae C."/>
            <person name="Kim S.B."/>
            <person name="Lee H.Y."/>
            <person name="Kim S.Y."/>
            <person name="Kim M.S."/>
            <person name="Kang B.C."/>
            <person name="Jo Y.D."/>
            <person name="Yang H.B."/>
            <person name="Jeong H.J."/>
            <person name="Kang W.H."/>
            <person name="Kwon J.K."/>
            <person name="Shin C."/>
            <person name="Lim J.Y."/>
            <person name="Park J.H."/>
            <person name="Huh J.H."/>
            <person name="Kim J.S."/>
            <person name="Kim B.D."/>
            <person name="Cohen O."/>
            <person name="Paran I."/>
            <person name="Suh M.C."/>
            <person name="Lee S.B."/>
            <person name="Kim Y.K."/>
            <person name="Shin Y."/>
            <person name="Noh S.J."/>
            <person name="Park J."/>
            <person name="Seo Y.S."/>
            <person name="Kwon S.Y."/>
            <person name="Kim H.A."/>
            <person name="Park J.M."/>
            <person name="Kim H.J."/>
            <person name="Choi S.B."/>
            <person name="Bosland P.W."/>
            <person name="Reeves G."/>
            <person name="Jo S.H."/>
            <person name="Lee B.W."/>
            <person name="Cho H.T."/>
            <person name="Choi H.S."/>
            <person name="Lee M.S."/>
            <person name="Yu Y."/>
            <person name="Do Choi Y."/>
            <person name="Park B.S."/>
            <person name="van Deynze A."/>
            <person name="Ashrafi H."/>
            <person name="Hill T."/>
            <person name="Kim W.T."/>
            <person name="Pai H.S."/>
            <person name="Ahn H.K."/>
            <person name="Yeam I."/>
            <person name="Giovannoni J.J."/>
            <person name="Rose J.K."/>
            <person name="Sorensen I."/>
            <person name="Lee S.J."/>
            <person name="Kim R.W."/>
            <person name="Choi I.Y."/>
            <person name="Choi B.S."/>
            <person name="Lim J.S."/>
            <person name="Lee Y.H."/>
            <person name="Choi D."/>
        </authorList>
    </citation>
    <scope>NUCLEOTIDE SEQUENCE [LARGE SCALE GENOMIC DNA]</scope>
    <source>
        <strain evidence="4">cv. CM334</strain>
    </source>
</reference>